<accession>A0A096BQ69</accession>
<name>A0A096BQ69_9BACT</name>
<organism evidence="1 2">
    <name type="scientific">Prevotella bivia DNF00320</name>
    <dbReference type="NCBI Taxonomy" id="1401068"/>
    <lineage>
        <taxon>Bacteria</taxon>
        <taxon>Pseudomonadati</taxon>
        <taxon>Bacteroidota</taxon>
        <taxon>Bacteroidia</taxon>
        <taxon>Bacteroidales</taxon>
        <taxon>Prevotellaceae</taxon>
        <taxon>Prevotella</taxon>
    </lineage>
</organism>
<dbReference type="EMBL" id="JRNQ01000028">
    <property type="protein sequence ID" value="KGF44782.1"/>
    <property type="molecule type" value="Genomic_DNA"/>
</dbReference>
<evidence type="ECO:0000313" key="1">
    <source>
        <dbReference type="EMBL" id="KGF44782.1"/>
    </source>
</evidence>
<comment type="caution">
    <text evidence="1">The sequence shown here is derived from an EMBL/GenBank/DDBJ whole genome shotgun (WGS) entry which is preliminary data.</text>
</comment>
<dbReference type="AlphaFoldDB" id="A0A096BQ69"/>
<dbReference type="Proteomes" id="UP000029525">
    <property type="component" value="Unassembled WGS sequence"/>
</dbReference>
<evidence type="ECO:0000313" key="2">
    <source>
        <dbReference type="Proteomes" id="UP000029525"/>
    </source>
</evidence>
<proteinExistence type="predicted"/>
<sequence length="76" mass="8613">MQPIFYKDSANEGKGSLLTICRVQPILCKDSANEGNESLLSNCRVQPIFYKDKHSIETLSPFYRKNMAFLLSKGNL</sequence>
<reference evidence="1 2" key="1">
    <citation type="submission" date="2014-07" db="EMBL/GenBank/DDBJ databases">
        <authorList>
            <person name="McCorrison J."/>
            <person name="Sanka R."/>
            <person name="Torralba M."/>
            <person name="Gillis M."/>
            <person name="Haft D.H."/>
            <person name="Methe B."/>
            <person name="Sutton G."/>
            <person name="Nelson K.E."/>
        </authorList>
    </citation>
    <scope>NUCLEOTIDE SEQUENCE [LARGE SCALE GENOMIC DNA]</scope>
    <source>
        <strain evidence="1 2">DNF00320</strain>
    </source>
</reference>
<protein>
    <submittedName>
        <fullName evidence="1">Uncharacterized protein</fullName>
    </submittedName>
</protein>
<gene>
    <name evidence="1" type="ORF">HMPREF0647_05485</name>
</gene>